<organism evidence="1 2">
    <name type="scientific">Pistacia atlantica</name>
    <dbReference type="NCBI Taxonomy" id="434234"/>
    <lineage>
        <taxon>Eukaryota</taxon>
        <taxon>Viridiplantae</taxon>
        <taxon>Streptophyta</taxon>
        <taxon>Embryophyta</taxon>
        <taxon>Tracheophyta</taxon>
        <taxon>Spermatophyta</taxon>
        <taxon>Magnoliopsida</taxon>
        <taxon>eudicotyledons</taxon>
        <taxon>Gunneridae</taxon>
        <taxon>Pentapetalae</taxon>
        <taxon>rosids</taxon>
        <taxon>malvids</taxon>
        <taxon>Sapindales</taxon>
        <taxon>Anacardiaceae</taxon>
        <taxon>Pistacia</taxon>
    </lineage>
</organism>
<keyword evidence="2" id="KW-1185">Reference proteome</keyword>
<comment type="caution">
    <text evidence="1">The sequence shown here is derived from an EMBL/GenBank/DDBJ whole genome shotgun (WGS) entry which is preliminary data.</text>
</comment>
<accession>A0ACC1B3V5</accession>
<gene>
    <name evidence="1" type="ORF">Patl1_25236</name>
</gene>
<evidence type="ECO:0000313" key="2">
    <source>
        <dbReference type="Proteomes" id="UP001164250"/>
    </source>
</evidence>
<dbReference type="Proteomes" id="UP001164250">
    <property type="component" value="Chromosome 7"/>
</dbReference>
<name>A0ACC1B3V5_9ROSI</name>
<sequence length="233" mass="26746">MVRRIGKVCLIPLDPLLRSELIRYGEMAQACYNAFDSETFSKYCGSCKYRPTKFFEYCLGLMQHGYEVTSYLYASCNINLPDLFQRSVMVGQHKYVVPVDPEAAVPAKKKTQSSRIWILLDCTGQSTVLDVDKYDIMRRCQIHSRDLRILDPLLSYPSTIIGREKAIVLNLESLHLNSELWKPRTTELETAACPAMDELISKVRDELEQLLDDEDDMADLCLSSKVGWPIFTW</sequence>
<protein>
    <submittedName>
        <fullName evidence="1">Uncharacterized protein</fullName>
    </submittedName>
</protein>
<reference evidence="2" key="1">
    <citation type="journal article" date="2023" name="G3 (Bethesda)">
        <title>Genome assembly and association tests identify interacting loci associated with vigor, precocity, and sex in interspecific pistachio rootstocks.</title>
        <authorList>
            <person name="Palmer W."/>
            <person name="Jacygrad E."/>
            <person name="Sagayaradj S."/>
            <person name="Cavanaugh K."/>
            <person name="Han R."/>
            <person name="Bertier L."/>
            <person name="Beede B."/>
            <person name="Kafkas S."/>
            <person name="Golino D."/>
            <person name="Preece J."/>
            <person name="Michelmore R."/>
        </authorList>
    </citation>
    <scope>NUCLEOTIDE SEQUENCE [LARGE SCALE GENOMIC DNA]</scope>
</reference>
<evidence type="ECO:0000313" key="1">
    <source>
        <dbReference type="EMBL" id="KAJ0093590.1"/>
    </source>
</evidence>
<proteinExistence type="predicted"/>
<dbReference type="EMBL" id="CM047903">
    <property type="protein sequence ID" value="KAJ0093590.1"/>
    <property type="molecule type" value="Genomic_DNA"/>
</dbReference>